<organism evidence="1 2">
    <name type="scientific">Parelaphostrongylus tenuis</name>
    <name type="common">Meningeal worm</name>
    <dbReference type="NCBI Taxonomy" id="148309"/>
    <lineage>
        <taxon>Eukaryota</taxon>
        <taxon>Metazoa</taxon>
        <taxon>Ecdysozoa</taxon>
        <taxon>Nematoda</taxon>
        <taxon>Chromadorea</taxon>
        <taxon>Rhabditida</taxon>
        <taxon>Rhabditina</taxon>
        <taxon>Rhabditomorpha</taxon>
        <taxon>Strongyloidea</taxon>
        <taxon>Metastrongylidae</taxon>
        <taxon>Parelaphostrongylus</taxon>
    </lineage>
</organism>
<comment type="caution">
    <text evidence="1">The sequence shown here is derived from an EMBL/GenBank/DDBJ whole genome shotgun (WGS) entry which is preliminary data.</text>
</comment>
<name>A0AAD5MP39_PARTN</name>
<protein>
    <submittedName>
        <fullName evidence="1">Uncharacterized protein</fullName>
    </submittedName>
</protein>
<dbReference type="AlphaFoldDB" id="A0AAD5MP39"/>
<evidence type="ECO:0000313" key="1">
    <source>
        <dbReference type="EMBL" id="KAJ1362165.1"/>
    </source>
</evidence>
<keyword evidence="2" id="KW-1185">Reference proteome</keyword>
<dbReference type="Proteomes" id="UP001196413">
    <property type="component" value="Unassembled WGS sequence"/>
</dbReference>
<evidence type="ECO:0000313" key="2">
    <source>
        <dbReference type="Proteomes" id="UP001196413"/>
    </source>
</evidence>
<reference evidence="1" key="1">
    <citation type="submission" date="2021-06" db="EMBL/GenBank/DDBJ databases">
        <title>Parelaphostrongylus tenuis whole genome reference sequence.</title>
        <authorList>
            <person name="Garwood T.J."/>
            <person name="Larsen P.A."/>
            <person name="Fountain-Jones N.M."/>
            <person name="Garbe J.R."/>
            <person name="Macchietto M.G."/>
            <person name="Kania S.A."/>
            <person name="Gerhold R.W."/>
            <person name="Richards J.E."/>
            <person name="Wolf T.M."/>
        </authorList>
    </citation>
    <scope>NUCLEOTIDE SEQUENCE</scope>
    <source>
        <strain evidence="1">MNPRO001-30</strain>
        <tissue evidence="1">Meninges</tissue>
    </source>
</reference>
<gene>
    <name evidence="1" type="ORF">KIN20_021600</name>
</gene>
<sequence length="130" mass="15311">MEFARVSERFQGDAQLLQHLEERDQLETETKTCAQYERMQALVSFHLHPVRKRSSIRKTSMRNNFFQRSLLKGKMGNCPTHSKMALFGEVVCSPSLDMSRFGCYYSYTLTRDFWRPSIELRQTGMTAQMR</sequence>
<proteinExistence type="predicted"/>
<dbReference type="EMBL" id="JAHQIW010004388">
    <property type="protein sequence ID" value="KAJ1362165.1"/>
    <property type="molecule type" value="Genomic_DNA"/>
</dbReference>
<accession>A0AAD5MP39</accession>